<keyword evidence="10" id="KW-0472">Membrane</keyword>
<accession>A0A2P7SP78</accession>
<evidence type="ECO:0000256" key="4">
    <source>
        <dbReference type="ARBA" id="ARBA00022475"/>
    </source>
</evidence>
<dbReference type="GO" id="GO:0016887">
    <property type="term" value="F:ATP hydrolysis activity"/>
    <property type="evidence" value="ECO:0007669"/>
    <property type="project" value="InterPro"/>
</dbReference>
<comment type="caution">
    <text evidence="13">The sequence shown here is derived from an EMBL/GenBank/DDBJ whole genome shotgun (WGS) entry which is preliminary data.</text>
</comment>
<evidence type="ECO:0000256" key="6">
    <source>
        <dbReference type="ARBA" id="ARBA00022737"/>
    </source>
</evidence>
<sequence>MSLAVVEQRCEPADAPPPPRAGAAELVRVEGISKSFPGVRALNDVSLTIRPGEVHALTGENGSGKSTLSRIIAGMMKPDEGRIFVDGRECTIDSPAAALGMGIVMISQELTLAPTLTVAENIFLGRLPRTRLGLVDWSRLEEDAALALARLDVHVSPHARVGDLSVEFRQEVEIARALSANARLLILDEATSSLSEAATARLLERVRQERDAGMAILMITHRMPEIYAVSSVATVLRDGNLVATVALPEATESQLVRLMVGREINDFYGKRSIPVGDRVLRIRDLHTPAGILRPTSLEVRRGEIVGIAGLVGSGKSEFGLALGGAIPGAGEVEVDGRPVRLGDPRSAIAAGIGFVPDDRKSSALLLVRSVLENFSLAWMDRLCRAGLLDTRRERSQVEAAVKKYHVAAASPAVAIATLSGGNQQKVILGRTFARQPSVLVLSEPTRGIDVGAKSEIYRMLQDAAEAGAGVVVISSELPELLGICDRIAVFFEGGLAAEFNRDEATEEAIAHVAVAGTGSRAHADDRYEELE</sequence>
<dbReference type="PROSITE" id="PS50893">
    <property type="entry name" value="ABC_TRANSPORTER_2"/>
    <property type="match status" value="2"/>
</dbReference>
<keyword evidence="14" id="KW-1185">Reference proteome</keyword>
<organism evidence="13 14">
    <name type="scientific">Kumtagia ephedrae</name>
    <dbReference type="NCBI Taxonomy" id="2116701"/>
    <lineage>
        <taxon>Bacteria</taxon>
        <taxon>Pseudomonadati</taxon>
        <taxon>Pseudomonadota</taxon>
        <taxon>Alphaproteobacteria</taxon>
        <taxon>Hyphomicrobiales</taxon>
        <taxon>Phyllobacteriaceae</taxon>
        <taxon>Kumtagia</taxon>
    </lineage>
</organism>
<keyword evidence="9" id="KW-1278">Translocase</keyword>
<gene>
    <name evidence="13" type="ORF">C7I84_04875</name>
</gene>
<dbReference type="SUPFAM" id="SSF52540">
    <property type="entry name" value="P-loop containing nucleoside triphosphate hydrolases"/>
    <property type="match status" value="2"/>
</dbReference>
<protein>
    <submittedName>
        <fullName evidence="13">Sugar ABC transporter ATP-binding protein</fullName>
    </submittedName>
</protein>
<evidence type="ECO:0000256" key="9">
    <source>
        <dbReference type="ARBA" id="ARBA00022967"/>
    </source>
</evidence>
<keyword evidence="7" id="KW-0547">Nucleotide-binding</keyword>
<comment type="similarity">
    <text evidence="2">Belongs to the ABC transporter superfamily.</text>
</comment>
<dbReference type="SMART" id="SM00382">
    <property type="entry name" value="AAA"/>
    <property type="match status" value="2"/>
</dbReference>
<dbReference type="FunFam" id="3.40.50.300:FF:000127">
    <property type="entry name" value="Ribose import ATP-binding protein RbsA"/>
    <property type="match status" value="1"/>
</dbReference>
<dbReference type="GO" id="GO:0005524">
    <property type="term" value="F:ATP binding"/>
    <property type="evidence" value="ECO:0007669"/>
    <property type="project" value="UniProtKB-KW"/>
</dbReference>
<evidence type="ECO:0000256" key="10">
    <source>
        <dbReference type="ARBA" id="ARBA00023136"/>
    </source>
</evidence>
<dbReference type="InterPro" id="IPR027417">
    <property type="entry name" value="P-loop_NTPase"/>
</dbReference>
<dbReference type="Pfam" id="PF00005">
    <property type="entry name" value="ABC_tran"/>
    <property type="match status" value="2"/>
</dbReference>
<evidence type="ECO:0000313" key="14">
    <source>
        <dbReference type="Proteomes" id="UP000241229"/>
    </source>
</evidence>
<dbReference type="PROSITE" id="PS00211">
    <property type="entry name" value="ABC_TRANSPORTER_1"/>
    <property type="match status" value="1"/>
</dbReference>
<keyword evidence="8 13" id="KW-0067">ATP-binding</keyword>
<dbReference type="GO" id="GO:0005886">
    <property type="term" value="C:plasma membrane"/>
    <property type="evidence" value="ECO:0007669"/>
    <property type="project" value="UniProtKB-SubCell"/>
</dbReference>
<comment type="subcellular location">
    <subcellularLocation>
        <location evidence="1">Cell membrane</location>
        <topology evidence="1">Peripheral membrane protein</topology>
    </subcellularLocation>
</comment>
<dbReference type="InterPro" id="IPR017871">
    <property type="entry name" value="ABC_transporter-like_CS"/>
</dbReference>
<dbReference type="AlphaFoldDB" id="A0A2P7SP78"/>
<feature type="region of interest" description="Disordered" evidence="11">
    <location>
        <begin position="1"/>
        <end position="21"/>
    </location>
</feature>
<evidence type="ECO:0000256" key="7">
    <source>
        <dbReference type="ARBA" id="ARBA00022741"/>
    </source>
</evidence>
<dbReference type="PANTHER" id="PTHR43790">
    <property type="entry name" value="CARBOHYDRATE TRANSPORT ATP-BINDING PROTEIN MG119-RELATED"/>
    <property type="match status" value="1"/>
</dbReference>
<dbReference type="OrthoDB" id="9805029at2"/>
<dbReference type="InterPro" id="IPR003439">
    <property type="entry name" value="ABC_transporter-like_ATP-bd"/>
</dbReference>
<reference evidence="13 14" key="1">
    <citation type="submission" date="2018-03" db="EMBL/GenBank/DDBJ databases">
        <title>The draft genome of Mesorhizobium sp. 6GN-30.</title>
        <authorList>
            <person name="Liu L."/>
            <person name="Li L."/>
            <person name="Wang T."/>
            <person name="Zhang X."/>
            <person name="Liang L."/>
        </authorList>
    </citation>
    <scope>NUCLEOTIDE SEQUENCE [LARGE SCALE GENOMIC DNA]</scope>
    <source>
        <strain evidence="13 14">6GN30</strain>
    </source>
</reference>
<dbReference type="Gene3D" id="3.40.50.300">
    <property type="entry name" value="P-loop containing nucleotide triphosphate hydrolases"/>
    <property type="match status" value="2"/>
</dbReference>
<keyword evidence="4" id="KW-1003">Cell membrane</keyword>
<keyword evidence="3" id="KW-0813">Transport</keyword>
<evidence type="ECO:0000256" key="2">
    <source>
        <dbReference type="ARBA" id="ARBA00005417"/>
    </source>
</evidence>
<evidence type="ECO:0000256" key="3">
    <source>
        <dbReference type="ARBA" id="ARBA00022448"/>
    </source>
</evidence>
<dbReference type="InterPro" id="IPR050107">
    <property type="entry name" value="ABC_carbohydrate_import_ATPase"/>
</dbReference>
<dbReference type="CDD" id="cd03215">
    <property type="entry name" value="ABC_Carb_Monos_II"/>
    <property type="match status" value="1"/>
</dbReference>
<dbReference type="RefSeq" id="WP_106771038.1">
    <property type="nucleotide sequence ID" value="NZ_PXYK01000004.1"/>
</dbReference>
<dbReference type="EMBL" id="PXYK01000004">
    <property type="protein sequence ID" value="PSJ64294.1"/>
    <property type="molecule type" value="Genomic_DNA"/>
</dbReference>
<dbReference type="InterPro" id="IPR003593">
    <property type="entry name" value="AAA+_ATPase"/>
</dbReference>
<evidence type="ECO:0000256" key="11">
    <source>
        <dbReference type="SAM" id="MobiDB-lite"/>
    </source>
</evidence>
<evidence type="ECO:0000256" key="1">
    <source>
        <dbReference type="ARBA" id="ARBA00004202"/>
    </source>
</evidence>
<dbReference type="CDD" id="cd03216">
    <property type="entry name" value="ABC_Carb_Monos_I"/>
    <property type="match status" value="1"/>
</dbReference>
<proteinExistence type="inferred from homology"/>
<evidence type="ECO:0000313" key="13">
    <source>
        <dbReference type="EMBL" id="PSJ64294.1"/>
    </source>
</evidence>
<feature type="domain" description="ABC transporter" evidence="12">
    <location>
        <begin position="27"/>
        <end position="263"/>
    </location>
</feature>
<evidence type="ECO:0000256" key="8">
    <source>
        <dbReference type="ARBA" id="ARBA00022840"/>
    </source>
</evidence>
<dbReference type="Proteomes" id="UP000241229">
    <property type="component" value="Unassembled WGS sequence"/>
</dbReference>
<dbReference type="PANTHER" id="PTHR43790:SF9">
    <property type="entry name" value="GALACTOFURANOSE TRANSPORTER ATP-BINDING PROTEIN YTFR"/>
    <property type="match status" value="1"/>
</dbReference>
<feature type="domain" description="ABC transporter" evidence="12">
    <location>
        <begin position="277"/>
        <end position="517"/>
    </location>
</feature>
<name>A0A2P7SP78_9HYPH</name>
<evidence type="ECO:0000259" key="12">
    <source>
        <dbReference type="PROSITE" id="PS50893"/>
    </source>
</evidence>
<keyword evidence="5" id="KW-0762">Sugar transport</keyword>
<evidence type="ECO:0000256" key="5">
    <source>
        <dbReference type="ARBA" id="ARBA00022597"/>
    </source>
</evidence>
<keyword evidence="6" id="KW-0677">Repeat</keyword>